<dbReference type="AlphaFoldDB" id="A0A2U1N5S5"/>
<dbReference type="NCBIfam" id="TIGR00231">
    <property type="entry name" value="small_GTP"/>
    <property type="match status" value="1"/>
</dbReference>
<dbReference type="SMART" id="SM00176">
    <property type="entry name" value="RAN"/>
    <property type="match status" value="1"/>
</dbReference>
<dbReference type="FunFam" id="3.40.50.300:FF:001447">
    <property type="entry name" value="Ras-related protein Rab-1B"/>
    <property type="match status" value="1"/>
</dbReference>
<feature type="domain" description="MATH" evidence="1">
    <location>
        <begin position="247"/>
        <end position="382"/>
    </location>
</feature>
<organism evidence="2 3">
    <name type="scientific">Artemisia annua</name>
    <name type="common">Sweet wormwood</name>
    <dbReference type="NCBI Taxonomy" id="35608"/>
    <lineage>
        <taxon>Eukaryota</taxon>
        <taxon>Viridiplantae</taxon>
        <taxon>Streptophyta</taxon>
        <taxon>Embryophyta</taxon>
        <taxon>Tracheophyta</taxon>
        <taxon>Spermatophyta</taxon>
        <taxon>Magnoliopsida</taxon>
        <taxon>eudicotyledons</taxon>
        <taxon>Gunneridae</taxon>
        <taxon>Pentapetalae</taxon>
        <taxon>asterids</taxon>
        <taxon>campanulids</taxon>
        <taxon>Asterales</taxon>
        <taxon>Asteraceae</taxon>
        <taxon>Asteroideae</taxon>
        <taxon>Anthemideae</taxon>
        <taxon>Artemisiinae</taxon>
        <taxon>Artemisia</taxon>
    </lineage>
</organism>
<dbReference type="InterPro" id="IPR027417">
    <property type="entry name" value="P-loop_NTPase"/>
</dbReference>
<dbReference type="CDD" id="cd00121">
    <property type="entry name" value="MATH"/>
    <property type="match status" value="2"/>
</dbReference>
<dbReference type="OrthoDB" id="192247at2759"/>
<dbReference type="PRINTS" id="PR00449">
    <property type="entry name" value="RASTRNSFRMNG"/>
</dbReference>
<keyword evidence="3" id="KW-1185">Reference proteome</keyword>
<dbReference type="InterPro" id="IPR002083">
    <property type="entry name" value="MATH/TRAF_dom"/>
</dbReference>
<dbReference type="GO" id="GO:0003924">
    <property type="term" value="F:GTPase activity"/>
    <property type="evidence" value="ECO:0007669"/>
    <property type="project" value="InterPro"/>
</dbReference>
<proteinExistence type="predicted"/>
<dbReference type="InterPro" id="IPR005225">
    <property type="entry name" value="Small_GTP-bd"/>
</dbReference>
<dbReference type="SMART" id="SM00175">
    <property type="entry name" value="RAB"/>
    <property type="match status" value="1"/>
</dbReference>
<dbReference type="EMBL" id="PKPP01003551">
    <property type="protein sequence ID" value="PWA68862.1"/>
    <property type="molecule type" value="Genomic_DNA"/>
</dbReference>
<dbReference type="PROSITE" id="PS51419">
    <property type="entry name" value="RAB"/>
    <property type="match status" value="1"/>
</dbReference>
<dbReference type="Proteomes" id="UP000245207">
    <property type="component" value="Unassembled WGS sequence"/>
</dbReference>
<feature type="domain" description="MATH" evidence="1">
    <location>
        <begin position="404"/>
        <end position="532"/>
    </location>
</feature>
<evidence type="ECO:0000259" key="1">
    <source>
        <dbReference type="PROSITE" id="PS50144"/>
    </source>
</evidence>
<protein>
    <submittedName>
        <fullName evidence="2">Small GTPase superfamily</fullName>
    </submittedName>
</protein>
<evidence type="ECO:0000313" key="3">
    <source>
        <dbReference type="Proteomes" id="UP000245207"/>
    </source>
</evidence>
<reference evidence="2 3" key="1">
    <citation type="journal article" date="2018" name="Mol. Plant">
        <title>The genome of Artemisia annua provides insight into the evolution of Asteraceae family and artemisinin biosynthesis.</title>
        <authorList>
            <person name="Shen Q."/>
            <person name="Zhang L."/>
            <person name="Liao Z."/>
            <person name="Wang S."/>
            <person name="Yan T."/>
            <person name="Shi P."/>
            <person name="Liu M."/>
            <person name="Fu X."/>
            <person name="Pan Q."/>
            <person name="Wang Y."/>
            <person name="Lv Z."/>
            <person name="Lu X."/>
            <person name="Zhang F."/>
            <person name="Jiang W."/>
            <person name="Ma Y."/>
            <person name="Chen M."/>
            <person name="Hao X."/>
            <person name="Li L."/>
            <person name="Tang Y."/>
            <person name="Lv G."/>
            <person name="Zhou Y."/>
            <person name="Sun X."/>
            <person name="Brodelius P.E."/>
            <person name="Rose J.K.C."/>
            <person name="Tang K."/>
        </authorList>
    </citation>
    <scope>NUCLEOTIDE SEQUENCE [LARGE SCALE GENOMIC DNA]</scope>
    <source>
        <strain evidence="3">cv. Huhao1</strain>
        <tissue evidence="2">Leaf</tissue>
    </source>
</reference>
<dbReference type="Pfam" id="PF22486">
    <property type="entry name" value="MATH_2"/>
    <property type="match status" value="2"/>
</dbReference>
<comment type="caution">
    <text evidence="2">The sequence shown here is derived from an EMBL/GenBank/DDBJ whole genome shotgun (WGS) entry which is preliminary data.</text>
</comment>
<evidence type="ECO:0000313" key="2">
    <source>
        <dbReference type="EMBL" id="PWA68862.1"/>
    </source>
</evidence>
<dbReference type="PANTHER" id="PTHR46162:SF52">
    <property type="entry name" value="SMALL GTPASE SUPERFAMILY-RELATED"/>
    <property type="match status" value="1"/>
</dbReference>
<dbReference type="SUPFAM" id="SSF49599">
    <property type="entry name" value="TRAF domain-like"/>
    <property type="match status" value="2"/>
</dbReference>
<dbReference type="STRING" id="35608.A0A2U1N5S5"/>
<name>A0A2U1N5S5_ARTAN</name>
<dbReference type="InterPro" id="IPR001806">
    <property type="entry name" value="Small_GTPase"/>
</dbReference>
<dbReference type="GO" id="GO:0005525">
    <property type="term" value="F:GTP binding"/>
    <property type="evidence" value="ECO:0007669"/>
    <property type="project" value="InterPro"/>
</dbReference>
<dbReference type="Gene3D" id="3.40.50.300">
    <property type="entry name" value="P-loop containing nucleotide triphosphate hydrolases"/>
    <property type="match status" value="2"/>
</dbReference>
<dbReference type="PANTHER" id="PTHR46162">
    <property type="entry name" value="TRAF-LIKE FAMILY PROTEIN"/>
    <property type="match status" value="1"/>
</dbReference>
<dbReference type="Pfam" id="PF00071">
    <property type="entry name" value="Ras"/>
    <property type="match status" value="1"/>
</dbReference>
<gene>
    <name evidence="2" type="ORF">CTI12_AA305700</name>
</gene>
<dbReference type="PROSITE" id="PS50144">
    <property type="entry name" value="MATH"/>
    <property type="match status" value="2"/>
</dbReference>
<dbReference type="PROSITE" id="PS51421">
    <property type="entry name" value="RAS"/>
    <property type="match status" value="1"/>
</dbReference>
<dbReference type="SMART" id="SM00174">
    <property type="entry name" value="RHO"/>
    <property type="match status" value="1"/>
</dbReference>
<dbReference type="SMART" id="SM00173">
    <property type="entry name" value="RAS"/>
    <property type="match status" value="1"/>
</dbReference>
<dbReference type="Gene3D" id="2.60.210.10">
    <property type="entry name" value="Apoptosis, Tumor Necrosis Factor Receptor Associated Protein 2, Chain A"/>
    <property type="match status" value="2"/>
</dbReference>
<accession>A0A2U1N5S5</accession>
<dbReference type="SUPFAM" id="SSF52540">
    <property type="entry name" value="P-loop containing nucleoside triphosphate hydrolases"/>
    <property type="match status" value="2"/>
</dbReference>
<sequence>MGDSCVGKSNLLSRYCHNKFTLEFNSTIGVEFISKNINIDGKVIKVQIWDASGHTKVRAITDAFYRSASGALLVYDVTRHITFVNTQRWLADLKNHADNPNMVVTLVGNKIDVRQSVMVATEVGKSFAALLVYDVTRHITFVNTQRWLADLKNHADNPNMVVTLVGNKIDVRQSVMVATEVGKSFAEKESLDFIETSALRATNVDKAFNDLVNNLYRNQISKTRDIEAQETMALSRSVSISSGNNEPAHYKLKIEAFSLLSEAGIIKYDSDVFEAGGYKWKLELYPKGNEKEYVSDHISVYLVICDTQSLARGWEVHVYFKILIYDHIRHNYLTIQGDDGKRTRFHEKKTRWGFRKLISLDSFKGSENGYLYGDSCEFGAEVFVVPKYAQKDQCLSMIKLPTTMNTHTWTIPKFSTLTDGPLYSEDFKAGQVKWKLSLYPKGTKAGKNTNLSIFLRPHDFGSDSDEWRVYAKFNIRLKIHGTEGTHKNEEADHWFCKTADGWGFPCFMKLSDLHDSKNGFLFNDTLIVEAQILIVGILKNLV</sequence>
<dbReference type="InterPro" id="IPR008974">
    <property type="entry name" value="TRAF-like"/>
</dbReference>
<dbReference type="SMART" id="SM00061">
    <property type="entry name" value="MATH"/>
    <property type="match status" value="2"/>
</dbReference>